<keyword evidence="1" id="KW-0732">Signal</keyword>
<name>A0A811K321_9BILA</name>
<reference evidence="2" key="1">
    <citation type="submission" date="2020-09" db="EMBL/GenBank/DDBJ databases">
        <authorList>
            <person name="Kikuchi T."/>
        </authorList>
    </citation>
    <scope>NUCLEOTIDE SEQUENCE</scope>
    <source>
        <strain evidence="2">SH1</strain>
    </source>
</reference>
<evidence type="ECO:0000313" key="3">
    <source>
        <dbReference type="Proteomes" id="UP000614601"/>
    </source>
</evidence>
<dbReference type="Proteomes" id="UP000614601">
    <property type="component" value="Unassembled WGS sequence"/>
</dbReference>
<evidence type="ECO:0000256" key="1">
    <source>
        <dbReference type="SAM" id="SignalP"/>
    </source>
</evidence>
<gene>
    <name evidence="2" type="ORF">BOKJ2_LOCUS2907</name>
</gene>
<dbReference type="AlphaFoldDB" id="A0A811K321"/>
<organism evidence="2 3">
    <name type="scientific">Bursaphelenchus okinawaensis</name>
    <dbReference type="NCBI Taxonomy" id="465554"/>
    <lineage>
        <taxon>Eukaryota</taxon>
        <taxon>Metazoa</taxon>
        <taxon>Ecdysozoa</taxon>
        <taxon>Nematoda</taxon>
        <taxon>Chromadorea</taxon>
        <taxon>Rhabditida</taxon>
        <taxon>Tylenchina</taxon>
        <taxon>Tylenchomorpha</taxon>
        <taxon>Aphelenchoidea</taxon>
        <taxon>Aphelenchoididae</taxon>
        <taxon>Bursaphelenchus</taxon>
    </lineage>
</organism>
<evidence type="ECO:0000313" key="2">
    <source>
        <dbReference type="EMBL" id="CAD5209877.1"/>
    </source>
</evidence>
<dbReference type="Proteomes" id="UP000783686">
    <property type="component" value="Unassembled WGS sequence"/>
</dbReference>
<accession>A0A811K321</accession>
<proteinExistence type="predicted"/>
<feature type="chain" id="PRO_5036220897" evidence="1">
    <location>
        <begin position="19"/>
        <end position="136"/>
    </location>
</feature>
<sequence>MKAILIVFCFMLAGLVIGDDVKYTLYVDGSAVQFGELMTVGTYGRIIKDHGLNNDEKAVNENAMLYVIDNKRMLTMYETVFPLKAPAGKSFTFKRFKTSESNLRNFIVSEVLKDGRVCARFKDLHSDGEVLYQCGI</sequence>
<keyword evidence="3" id="KW-1185">Reference proteome</keyword>
<feature type="signal peptide" evidence="1">
    <location>
        <begin position="1"/>
        <end position="18"/>
    </location>
</feature>
<dbReference type="EMBL" id="CAJFCW020000002">
    <property type="protein sequence ID" value="CAG9090274.1"/>
    <property type="molecule type" value="Genomic_DNA"/>
</dbReference>
<protein>
    <submittedName>
        <fullName evidence="2">Uncharacterized protein</fullName>
    </submittedName>
</protein>
<comment type="caution">
    <text evidence="2">The sequence shown here is derived from an EMBL/GenBank/DDBJ whole genome shotgun (WGS) entry which is preliminary data.</text>
</comment>
<dbReference type="EMBL" id="CAJFDH010000002">
    <property type="protein sequence ID" value="CAD5209877.1"/>
    <property type="molecule type" value="Genomic_DNA"/>
</dbReference>